<name>F0H692_9BACT</name>
<evidence type="ECO:0000313" key="3">
    <source>
        <dbReference type="Proteomes" id="UP000003155"/>
    </source>
</evidence>
<keyword evidence="1" id="KW-0472">Membrane</keyword>
<dbReference type="Proteomes" id="UP000003155">
    <property type="component" value="Unassembled WGS sequence"/>
</dbReference>
<organism evidence="2 3">
    <name type="scientific">Prevotella denticola CRIS 18C-A</name>
    <dbReference type="NCBI Taxonomy" id="944557"/>
    <lineage>
        <taxon>Bacteria</taxon>
        <taxon>Pseudomonadati</taxon>
        <taxon>Bacteroidota</taxon>
        <taxon>Bacteroidia</taxon>
        <taxon>Bacteroidales</taxon>
        <taxon>Prevotellaceae</taxon>
        <taxon>Prevotella</taxon>
    </lineage>
</organism>
<proteinExistence type="predicted"/>
<feature type="transmembrane region" description="Helical" evidence="1">
    <location>
        <begin position="23"/>
        <end position="41"/>
    </location>
</feature>
<keyword evidence="3" id="KW-1185">Reference proteome</keyword>
<dbReference type="EMBL" id="AEXO01000056">
    <property type="protein sequence ID" value="EGC86695.1"/>
    <property type="molecule type" value="Genomic_DNA"/>
</dbReference>
<gene>
    <name evidence="2" type="ORF">HMPREF9303_1726</name>
</gene>
<evidence type="ECO:0000256" key="1">
    <source>
        <dbReference type="SAM" id="Phobius"/>
    </source>
</evidence>
<evidence type="ECO:0000313" key="2">
    <source>
        <dbReference type="EMBL" id="EGC86695.1"/>
    </source>
</evidence>
<comment type="caution">
    <text evidence="2">The sequence shown here is derived from an EMBL/GenBank/DDBJ whole genome shotgun (WGS) entry which is preliminary data.</text>
</comment>
<sequence>MEVQDEKVKGLAKMDEERISQRVLYVTVALSAVVFLAFYLVGFDLPYAADPSFKAPLLTDVLLGFMGILLGLAVLASVVAVVYGVRRANSREGLTNGIPSRKIAWITYGVTFLILVLTFVFGSTQAMSVNGQMFSDAFWLRMSDMFVNSSLLLLVLAAGVVAFGATRYYRKEHR</sequence>
<feature type="transmembrane region" description="Helical" evidence="1">
    <location>
        <begin position="105"/>
        <end position="126"/>
    </location>
</feature>
<dbReference type="AlphaFoldDB" id="F0H692"/>
<accession>F0H692</accession>
<keyword evidence="1" id="KW-0812">Transmembrane</keyword>
<keyword evidence="1" id="KW-1133">Transmembrane helix</keyword>
<feature type="transmembrane region" description="Helical" evidence="1">
    <location>
        <begin position="146"/>
        <end position="169"/>
    </location>
</feature>
<protein>
    <submittedName>
        <fullName evidence="2">Uncharacterized protein</fullName>
    </submittedName>
</protein>
<reference evidence="2 3" key="1">
    <citation type="submission" date="2011-02" db="EMBL/GenBank/DDBJ databases">
        <authorList>
            <person name="Durkin A.S."/>
            <person name="Madupu R."/>
            <person name="Torralba M."/>
            <person name="Gillis M."/>
            <person name="Methe B."/>
            <person name="Sutton G."/>
            <person name="Nelson K.E."/>
        </authorList>
    </citation>
    <scope>NUCLEOTIDE SEQUENCE [LARGE SCALE GENOMIC DNA]</scope>
    <source>
        <strain evidence="2 3">CRIS 18C-A</strain>
    </source>
</reference>
<feature type="transmembrane region" description="Helical" evidence="1">
    <location>
        <begin position="61"/>
        <end position="85"/>
    </location>
</feature>